<keyword evidence="5" id="KW-0406">Ion transport</keyword>
<sequence length="351" mass="38824">MAENLPPMEYRHLGNSGLLVSVISLGGWLTYGGHVEDEKTFSCMKAAYDAGINFFDTAEGYAGGQSEVVMGKAIKKFGWKQQDLVISTKIYFGQANGKDPENALNNRGLSRKHIIEGLDLSLKRLDLPYVDIVYAHRPDRTTPMHEIVRGFNHVIDQGKAIYWGTSEWSASEIADAWRWADKLGLIGPVVEQPQYNLLVRERVEKEYRWLYAEHGTGLTVFSPLKGGVLTGKYNDVEAPPAGSRLKEGDGKLAYVTQLSKTWGDESWKKNLAVVASLKPIAEELNATVAQLALAWALKNPNVSSLITGASRPEQVYENVKAIEVVKKLTPEIMEKIEKAAQTAPAVEPLRA</sequence>
<keyword evidence="2" id="KW-0521">NADP</keyword>
<keyword evidence="6" id="KW-1185">Reference proteome</keyword>
<keyword evidence="3" id="KW-0560">Oxidoreductase</keyword>
<reference evidence="5 6" key="1">
    <citation type="submission" date="2015-06" db="EMBL/GenBank/DDBJ databases">
        <title>Talaromyces atroroseus IBT 11181 draft genome.</title>
        <authorList>
            <person name="Rasmussen K.B."/>
            <person name="Rasmussen S."/>
            <person name="Petersen B."/>
            <person name="Sicheritz-Ponten T."/>
            <person name="Mortensen U.H."/>
            <person name="Thrane U."/>
        </authorList>
    </citation>
    <scope>NUCLEOTIDE SEQUENCE [LARGE SCALE GENOMIC DNA]</scope>
    <source>
        <strain evidence="5 6">IBT 11181</strain>
    </source>
</reference>
<accession>A0A225BDH9</accession>
<dbReference type="SUPFAM" id="SSF51430">
    <property type="entry name" value="NAD(P)-linked oxidoreductase"/>
    <property type="match status" value="1"/>
</dbReference>
<dbReference type="STRING" id="1441469.A0A225BDH9"/>
<dbReference type="PANTHER" id="PTHR43150:SF6">
    <property type="entry name" value="VIC POTASSIUM ION CHANNEL, BETA SUBUNIT (EUROFUNG)"/>
    <property type="match status" value="1"/>
</dbReference>
<evidence type="ECO:0000313" key="5">
    <source>
        <dbReference type="EMBL" id="OKL64077.1"/>
    </source>
</evidence>
<protein>
    <submittedName>
        <fullName evidence="5">Putative voltage-gated potassium channel subunit beta</fullName>
    </submittedName>
</protein>
<evidence type="ECO:0000256" key="2">
    <source>
        <dbReference type="ARBA" id="ARBA00022857"/>
    </source>
</evidence>
<dbReference type="AlphaFoldDB" id="A0A225BDH9"/>
<dbReference type="InterPro" id="IPR005399">
    <property type="entry name" value="K_chnl_volt-dep_bsu_KCNAB-rel"/>
</dbReference>
<gene>
    <name evidence="5" type="ORF">UA08_00570</name>
</gene>
<dbReference type="RefSeq" id="XP_020124198.1">
    <property type="nucleotide sequence ID" value="XM_020260391.1"/>
</dbReference>
<dbReference type="PANTHER" id="PTHR43150">
    <property type="entry name" value="HYPERKINETIC, ISOFORM M"/>
    <property type="match status" value="1"/>
</dbReference>
<keyword evidence="5" id="KW-0813">Transport</keyword>
<dbReference type="EMBL" id="LFMY01000001">
    <property type="protein sequence ID" value="OKL64077.1"/>
    <property type="molecule type" value="Genomic_DNA"/>
</dbReference>
<dbReference type="GeneID" id="31000325"/>
<feature type="domain" description="NADP-dependent oxidoreductase" evidence="4">
    <location>
        <begin position="23"/>
        <end position="339"/>
    </location>
</feature>
<dbReference type="Pfam" id="PF00248">
    <property type="entry name" value="Aldo_ket_red"/>
    <property type="match status" value="1"/>
</dbReference>
<dbReference type="Gene3D" id="3.20.20.100">
    <property type="entry name" value="NADP-dependent oxidoreductase domain"/>
    <property type="match status" value="1"/>
</dbReference>
<dbReference type="InterPro" id="IPR036812">
    <property type="entry name" value="NAD(P)_OxRdtase_dom_sf"/>
</dbReference>
<proteinExistence type="inferred from homology"/>
<dbReference type="GO" id="GO:0016491">
    <property type="term" value="F:oxidoreductase activity"/>
    <property type="evidence" value="ECO:0007669"/>
    <property type="project" value="UniProtKB-KW"/>
</dbReference>
<name>A0A225BDH9_TALAT</name>
<dbReference type="PRINTS" id="PR01577">
    <property type="entry name" value="KCNABCHANNEL"/>
</dbReference>
<evidence type="ECO:0000256" key="1">
    <source>
        <dbReference type="ARBA" id="ARBA00006515"/>
    </source>
</evidence>
<comment type="similarity">
    <text evidence="1">Belongs to the shaker potassium channel beta subunit family.</text>
</comment>
<evidence type="ECO:0000259" key="4">
    <source>
        <dbReference type="Pfam" id="PF00248"/>
    </source>
</evidence>
<organism evidence="5 6">
    <name type="scientific">Talaromyces atroroseus</name>
    <dbReference type="NCBI Taxonomy" id="1441469"/>
    <lineage>
        <taxon>Eukaryota</taxon>
        <taxon>Fungi</taxon>
        <taxon>Dikarya</taxon>
        <taxon>Ascomycota</taxon>
        <taxon>Pezizomycotina</taxon>
        <taxon>Eurotiomycetes</taxon>
        <taxon>Eurotiomycetidae</taxon>
        <taxon>Eurotiales</taxon>
        <taxon>Trichocomaceae</taxon>
        <taxon>Talaromyces</taxon>
        <taxon>Talaromyces sect. Trachyspermi</taxon>
    </lineage>
</organism>
<dbReference type="GO" id="GO:0034220">
    <property type="term" value="P:monoatomic ion transmembrane transport"/>
    <property type="evidence" value="ECO:0007669"/>
    <property type="project" value="UniProtKB-KW"/>
</dbReference>
<evidence type="ECO:0000256" key="3">
    <source>
        <dbReference type="ARBA" id="ARBA00023002"/>
    </source>
</evidence>
<evidence type="ECO:0000313" key="6">
    <source>
        <dbReference type="Proteomes" id="UP000214365"/>
    </source>
</evidence>
<dbReference type="InterPro" id="IPR023210">
    <property type="entry name" value="NADP_OxRdtase_dom"/>
</dbReference>
<keyword evidence="5" id="KW-0407">Ion channel</keyword>
<comment type="caution">
    <text evidence="5">The sequence shown here is derived from an EMBL/GenBank/DDBJ whole genome shotgun (WGS) entry which is preliminary data.</text>
</comment>
<dbReference type="Proteomes" id="UP000214365">
    <property type="component" value="Unassembled WGS sequence"/>
</dbReference>
<dbReference type="OrthoDB" id="1720422at2759"/>